<feature type="compositionally biased region" description="Polar residues" evidence="4">
    <location>
        <begin position="1"/>
        <end position="17"/>
    </location>
</feature>
<protein>
    <submittedName>
        <fullName evidence="6">Putative calcium-binding protein CML31</fullName>
    </submittedName>
</protein>
<evidence type="ECO:0000256" key="1">
    <source>
        <dbReference type="ARBA" id="ARBA00022723"/>
    </source>
</evidence>
<evidence type="ECO:0000313" key="6">
    <source>
        <dbReference type="EMBL" id="JAT50233.1"/>
    </source>
</evidence>
<dbReference type="PROSITE" id="PS00018">
    <property type="entry name" value="EF_HAND_1"/>
    <property type="match status" value="3"/>
</dbReference>
<dbReference type="InterPro" id="IPR018247">
    <property type="entry name" value="EF_Hand_1_Ca_BS"/>
</dbReference>
<keyword evidence="3" id="KW-0106">Calcium</keyword>
<dbReference type="InterPro" id="IPR039647">
    <property type="entry name" value="EF_hand_pair_protein_CML-like"/>
</dbReference>
<feature type="domain" description="EF-hand" evidence="5">
    <location>
        <begin position="104"/>
        <end position="139"/>
    </location>
</feature>
<dbReference type="InterPro" id="IPR002048">
    <property type="entry name" value="EF_hand_dom"/>
</dbReference>
<evidence type="ECO:0000256" key="2">
    <source>
        <dbReference type="ARBA" id="ARBA00022737"/>
    </source>
</evidence>
<dbReference type="Pfam" id="PF13499">
    <property type="entry name" value="EF-hand_7"/>
    <property type="match status" value="2"/>
</dbReference>
<evidence type="ECO:0000259" key="5">
    <source>
        <dbReference type="PROSITE" id="PS50222"/>
    </source>
</evidence>
<dbReference type="InterPro" id="IPR011992">
    <property type="entry name" value="EF-hand-dom_pair"/>
</dbReference>
<dbReference type="PROSITE" id="PS50222">
    <property type="entry name" value="EF_HAND_2"/>
    <property type="match status" value="4"/>
</dbReference>
<gene>
    <name evidence="6" type="primary">CML31_1</name>
    <name evidence="6" type="ORF">g.40286</name>
</gene>
<keyword evidence="1" id="KW-0479">Metal-binding</keyword>
<feature type="compositionally biased region" description="Low complexity" evidence="4">
    <location>
        <begin position="18"/>
        <end position="33"/>
    </location>
</feature>
<evidence type="ECO:0000256" key="4">
    <source>
        <dbReference type="SAM" id="MobiDB-lite"/>
    </source>
</evidence>
<proteinExistence type="predicted"/>
<dbReference type="SUPFAM" id="SSF47473">
    <property type="entry name" value="EF-hand"/>
    <property type="match status" value="1"/>
</dbReference>
<feature type="compositionally biased region" description="Polar residues" evidence="4">
    <location>
        <begin position="66"/>
        <end position="77"/>
    </location>
</feature>
<dbReference type="SMART" id="SM00054">
    <property type="entry name" value="EFh"/>
    <property type="match status" value="4"/>
</dbReference>
<feature type="domain" description="EF-hand" evidence="5">
    <location>
        <begin position="176"/>
        <end position="211"/>
    </location>
</feature>
<keyword evidence="2" id="KW-0677">Repeat</keyword>
<dbReference type="EMBL" id="GDJX01017703">
    <property type="protein sequence ID" value="JAT50233.1"/>
    <property type="molecule type" value="Transcribed_RNA"/>
</dbReference>
<dbReference type="Gene3D" id="1.10.238.10">
    <property type="entry name" value="EF-hand"/>
    <property type="match status" value="2"/>
</dbReference>
<name>A0A1D1Y6I9_9ARAE</name>
<organism evidence="6">
    <name type="scientific">Anthurium amnicola</name>
    <dbReference type="NCBI Taxonomy" id="1678845"/>
    <lineage>
        <taxon>Eukaryota</taxon>
        <taxon>Viridiplantae</taxon>
        <taxon>Streptophyta</taxon>
        <taxon>Embryophyta</taxon>
        <taxon>Tracheophyta</taxon>
        <taxon>Spermatophyta</taxon>
        <taxon>Magnoliopsida</taxon>
        <taxon>Liliopsida</taxon>
        <taxon>Araceae</taxon>
        <taxon>Pothoideae</taxon>
        <taxon>Potheae</taxon>
        <taxon>Anthurium</taxon>
    </lineage>
</organism>
<accession>A0A1D1Y6I9</accession>
<feature type="region of interest" description="Disordered" evidence="4">
    <location>
        <begin position="1"/>
        <end position="106"/>
    </location>
</feature>
<dbReference type="FunFam" id="1.10.238.10:FF:000341">
    <property type="entry name" value="Putative calcium-binding protein CML19"/>
    <property type="match status" value="1"/>
</dbReference>
<feature type="domain" description="EF-hand" evidence="5">
    <location>
        <begin position="212"/>
        <end position="242"/>
    </location>
</feature>
<sequence length="242" mass="26731">MTRASTSTLQSKNHPQHSYSSNPAISSSSTRSSPYPPNPDSTSPNRTSGHGGPPTGSIFHKLLGCFSTQRKQSSPLEKQQALLDVPPFRESNDSTATSDARPRRSGEEFEKVFRYFDENGDGKISPSELRNCMRAVGEELSAEEAEAVVESTDSDGDGLLGFEDFVKLVEVGGEEEKTRDLREAFGMYEVKGRGCITPKSLRQMLRRLGDSKTVEECKAMIQRYDLNGDGVLSFDEFKVMML</sequence>
<dbReference type="FunFam" id="1.10.238.10:FF:000178">
    <property type="entry name" value="Calmodulin-2 A"/>
    <property type="match status" value="1"/>
</dbReference>
<dbReference type="GO" id="GO:0005509">
    <property type="term" value="F:calcium ion binding"/>
    <property type="evidence" value="ECO:0007669"/>
    <property type="project" value="InterPro"/>
</dbReference>
<feature type="domain" description="EF-hand" evidence="5">
    <location>
        <begin position="140"/>
        <end position="175"/>
    </location>
</feature>
<dbReference type="GO" id="GO:0043226">
    <property type="term" value="C:organelle"/>
    <property type="evidence" value="ECO:0007669"/>
    <property type="project" value="UniProtKB-ARBA"/>
</dbReference>
<dbReference type="CDD" id="cd00051">
    <property type="entry name" value="EFh"/>
    <property type="match status" value="2"/>
</dbReference>
<dbReference type="AlphaFoldDB" id="A0A1D1Y6I9"/>
<evidence type="ECO:0000256" key="3">
    <source>
        <dbReference type="ARBA" id="ARBA00022837"/>
    </source>
</evidence>
<dbReference type="PANTHER" id="PTHR10891">
    <property type="entry name" value="EF-HAND CALCIUM-BINDING DOMAIN CONTAINING PROTEIN"/>
    <property type="match status" value="1"/>
</dbReference>
<reference evidence="6" key="1">
    <citation type="submission" date="2015-07" db="EMBL/GenBank/DDBJ databases">
        <title>Transcriptome Assembly of Anthurium amnicola.</title>
        <authorList>
            <person name="Suzuki J."/>
        </authorList>
    </citation>
    <scope>NUCLEOTIDE SEQUENCE</scope>
</reference>